<organism evidence="1">
    <name type="scientific">marine sediment metagenome</name>
    <dbReference type="NCBI Taxonomy" id="412755"/>
    <lineage>
        <taxon>unclassified sequences</taxon>
        <taxon>metagenomes</taxon>
        <taxon>ecological metagenomes</taxon>
    </lineage>
</organism>
<evidence type="ECO:0000313" key="1">
    <source>
        <dbReference type="EMBL" id="KKK76135.1"/>
    </source>
</evidence>
<name>A0A0F8YQS9_9ZZZZ</name>
<proteinExistence type="predicted"/>
<comment type="caution">
    <text evidence="1">The sequence shown here is derived from an EMBL/GenBank/DDBJ whole genome shotgun (WGS) entry which is preliminary data.</text>
</comment>
<sequence>MSLIIIILDAVKGAQKNSGIEIERVQQDKRRINGIS</sequence>
<dbReference type="AlphaFoldDB" id="A0A0F8YQS9"/>
<protein>
    <submittedName>
        <fullName evidence="1">Uncharacterized protein</fullName>
    </submittedName>
</protein>
<dbReference type="EMBL" id="LAZR01055541">
    <property type="protein sequence ID" value="KKK76135.1"/>
    <property type="molecule type" value="Genomic_DNA"/>
</dbReference>
<gene>
    <name evidence="1" type="ORF">LCGC14_2866700</name>
</gene>
<reference evidence="1" key="1">
    <citation type="journal article" date="2015" name="Nature">
        <title>Complex archaea that bridge the gap between prokaryotes and eukaryotes.</title>
        <authorList>
            <person name="Spang A."/>
            <person name="Saw J.H."/>
            <person name="Jorgensen S.L."/>
            <person name="Zaremba-Niedzwiedzka K."/>
            <person name="Martijn J."/>
            <person name="Lind A.E."/>
            <person name="van Eijk R."/>
            <person name="Schleper C."/>
            <person name="Guy L."/>
            <person name="Ettema T.J."/>
        </authorList>
    </citation>
    <scope>NUCLEOTIDE SEQUENCE</scope>
</reference>
<feature type="non-terminal residue" evidence="1">
    <location>
        <position position="1"/>
    </location>
</feature>
<accession>A0A0F8YQS9</accession>